<evidence type="ECO:0000256" key="5">
    <source>
        <dbReference type="PIRNR" id="PIRNR017302"/>
    </source>
</evidence>
<dbReference type="Pfam" id="PF07767">
    <property type="entry name" value="Nop53"/>
    <property type="match status" value="1"/>
</dbReference>
<accession>A0A4Q9MHT0</accession>
<dbReference type="GO" id="GO:0005730">
    <property type="term" value="C:nucleolus"/>
    <property type="evidence" value="ECO:0007669"/>
    <property type="project" value="UniProtKB-SubCell"/>
</dbReference>
<gene>
    <name evidence="7" type="ORF">BD311DRAFT_488634</name>
</gene>
<dbReference type="GO" id="GO:0008097">
    <property type="term" value="F:5S rRNA binding"/>
    <property type="evidence" value="ECO:0007669"/>
    <property type="project" value="TreeGrafter"/>
</dbReference>
<dbReference type="PANTHER" id="PTHR14211">
    <property type="entry name" value="GLIOMA SUPPRESSOR CANDIDATE REGION GENE 2"/>
    <property type="match status" value="1"/>
</dbReference>
<evidence type="ECO:0000256" key="1">
    <source>
        <dbReference type="ARBA" id="ARBA00008838"/>
    </source>
</evidence>
<dbReference type="GO" id="GO:0006364">
    <property type="term" value="P:rRNA processing"/>
    <property type="evidence" value="ECO:0007669"/>
    <property type="project" value="TreeGrafter"/>
</dbReference>
<sequence>MSANTLAASTARPSITKQMAKKAAGSSVGAPAQRNQSSRKGKRAWRKNVDLDEVEEGLEELRTEERLTGTALQKKKDEELFQVDVAGDDQIRKTLPKFSERVLTSTKILAQRSAVPAVFSRASASSSSLTTKVEKRKLVTHEDKNKLLRIGKKLRRGPFNAYVDPDQVGEGSAMLELSEAAKKAGTYDVWAEEVPESVPVKAPQSHHPRSLISLAAVPSPHEGQSYNPPLTSHQALLRAANEVEEQKYKGLDELEAMKAKMEQARQIAAAEAAVHVAAGVAPGMTVPEIADQADEEEGEGAEPPPPKKVPERKTKQQRKKAEKLRAEKRALAEKAARKRMLASVDSAKALRKSIARDLATRERLRAQRQAQMQEKLKQGLAGQKIGKHKVPQGEIDVQLGEELSESLRALKPEGNLFRDRFVSMQHRALIEPRAVVTTKKARRKTKEYEKHSYKKFDREY</sequence>
<keyword evidence="3 5" id="KW-0690">Ribosome biogenesis</keyword>
<keyword evidence="4 5" id="KW-0539">Nucleus</keyword>
<dbReference type="PANTHER" id="PTHR14211:SF7">
    <property type="entry name" value="RIBOSOME BIOGENESIS PROTEIN NOP53"/>
    <property type="match status" value="1"/>
</dbReference>
<feature type="region of interest" description="Disordered" evidence="6">
    <location>
        <begin position="441"/>
        <end position="460"/>
    </location>
</feature>
<organism evidence="7">
    <name type="scientific">Dichomitus squalens</name>
    <dbReference type="NCBI Taxonomy" id="114155"/>
    <lineage>
        <taxon>Eukaryota</taxon>
        <taxon>Fungi</taxon>
        <taxon>Dikarya</taxon>
        <taxon>Basidiomycota</taxon>
        <taxon>Agaricomycotina</taxon>
        <taxon>Agaricomycetes</taxon>
        <taxon>Polyporales</taxon>
        <taxon>Polyporaceae</taxon>
        <taxon>Dichomitus</taxon>
    </lineage>
</organism>
<evidence type="ECO:0000256" key="6">
    <source>
        <dbReference type="SAM" id="MobiDB-lite"/>
    </source>
</evidence>
<dbReference type="GO" id="GO:0005654">
    <property type="term" value="C:nucleoplasm"/>
    <property type="evidence" value="ECO:0007669"/>
    <property type="project" value="UniProtKB-SubCell"/>
</dbReference>
<dbReference type="EMBL" id="ML143456">
    <property type="protein sequence ID" value="TBU25712.1"/>
    <property type="molecule type" value="Genomic_DNA"/>
</dbReference>
<comment type="function">
    <text evidence="5">May play a role in ribosome biogenesis.</text>
</comment>
<protein>
    <recommendedName>
        <fullName evidence="2 5">Ribosome biogenesis protein NOP53</fullName>
    </recommendedName>
</protein>
<evidence type="ECO:0000313" key="7">
    <source>
        <dbReference type="EMBL" id="TBU25712.1"/>
    </source>
</evidence>
<proteinExistence type="inferred from homology"/>
<comment type="similarity">
    <text evidence="1 5">Belongs to the NOP53 family.</text>
</comment>
<feature type="compositionally biased region" description="Basic and acidic residues" evidence="6">
    <location>
        <begin position="446"/>
        <end position="460"/>
    </location>
</feature>
<dbReference type="GO" id="GO:0000027">
    <property type="term" value="P:ribosomal large subunit assembly"/>
    <property type="evidence" value="ECO:0007669"/>
    <property type="project" value="UniProtKB-UniRule"/>
</dbReference>
<evidence type="ECO:0000256" key="4">
    <source>
        <dbReference type="ARBA" id="ARBA00023242"/>
    </source>
</evidence>
<reference evidence="7" key="1">
    <citation type="submission" date="2019-01" db="EMBL/GenBank/DDBJ databases">
        <title>Draft genome sequences of three monokaryotic isolates of the white-rot basidiomycete fungus Dichomitus squalens.</title>
        <authorList>
            <consortium name="DOE Joint Genome Institute"/>
            <person name="Lopez S.C."/>
            <person name="Andreopoulos B."/>
            <person name="Pangilinan J."/>
            <person name="Lipzen A."/>
            <person name="Riley R."/>
            <person name="Ahrendt S."/>
            <person name="Ng V."/>
            <person name="Barry K."/>
            <person name="Daum C."/>
            <person name="Grigoriev I.V."/>
            <person name="Hilden K.S."/>
            <person name="Makela M.R."/>
            <person name="de Vries R.P."/>
        </authorList>
    </citation>
    <scope>NUCLEOTIDE SEQUENCE [LARGE SCALE GENOMIC DNA]</scope>
    <source>
        <strain evidence="7">OM18370.1</strain>
    </source>
</reference>
<comment type="subcellular location">
    <subcellularLocation>
        <location evidence="5">Nucleus</location>
        <location evidence="5">Nucleolus</location>
    </subcellularLocation>
    <subcellularLocation>
        <location evidence="5">Nucleus</location>
        <location evidence="5">Nucleoplasm</location>
    </subcellularLocation>
</comment>
<feature type="region of interest" description="Disordered" evidence="6">
    <location>
        <begin position="293"/>
        <end position="323"/>
    </location>
</feature>
<dbReference type="OrthoDB" id="5072at2759"/>
<evidence type="ECO:0000256" key="3">
    <source>
        <dbReference type="ARBA" id="ARBA00022517"/>
    </source>
</evidence>
<evidence type="ECO:0000256" key="2">
    <source>
        <dbReference type="ARBA" id="ARBA00018339"/>
    </source>
</evidence>
<feature type="compositionally biased region" description="Polar residues" evidence="6">
    <location>
        <begin position="1"/>
        <end position="17"/>
    </location>
</feature>
<dbReference type="InterPro" id="IPR011687">
    <property type="entry name" value="Nop53/GLTSCR2"/>
</dbReference>
<feature type="compositionally biased region" description="Basic residues" evidence="6">
    <location>
        <begin position="37"/>
        <end position="46"/>
    </location>
</feature>
<feature type="region of interest" description="Disordered" evidence="6">
    <location>
        <begin position="1"/>
        <end position="46"/>
    </location>
</feature>
<dbReference type="Proteomes" id="UP000292957">
    <property type="component" value="Unassembled WGS sequence"/>
</dbReference>
<name>A0A4Q9MHT0_9APHY</name>
<dbReference type="PIRSF" id="PIRSF017302">
    <property type="entry name" value="Gltscr2"/>
    <property type="match status" value="1"/>
</dbReference>
<dbReference type="AlphaFoldDB" id="A0A4Q9MHT0"/>